<name>A0A059B424_EUCGR</name>
<gene>
    <name evidence="1" type="ORF">EUGRSUZ_H03386</name>
</gene>
<proteinExistence type="predicted"/>
<reference evidence="1" key="1">
    <citation type="submission" date="2013-07" db="EMBL/GenBank/DDBJ databases">
        <title>The genome of Eucalyptus grandis.</title>
        <authorList>
            <person name="Schmutz J."/>
            <person name="Hayes R."/>
            <person name="Myburg A."/>
            <person name="Tuskan G."/>
            <person name="Grattapaglia D."/>
            <person name="Rokhsar D.S."/>
        </authorList>
    </citation>
    <scope>NUCLEOTIDE SEQUENCE</scope>
    <source>
        <tissue evidence="1">Leaf extractions</tissue>
    </source>
</reference>
<protein>
    <submittedName>
        <fullName evidence="1">Uncharacterized protein</fullName>
    </submittedName>
</protein>
<accession>A0A059B424</accession>
<dbReference type="AlphaFoldDB" id="A0A059B424"/>
<sequence>MLRGHTSSSIKRGQLMCCCYEGITVASDSAHSANSRHVGTFENCPCLTRKITFACMICSGACTEPSQAYALSTAKPKALSSDRRNFRRIYERSGLS</sequence>
<organism evidence="1">
    <name type="scientific">Eucalyptus grandis</name>
    <name type="common">Flooded gum</name>
    <dbReference type="NCBI Taxonomy" id="71139"/>
    <lineage>
        <taxon>Eukaryota</taxon>
        <taxon>Viridiplantae</taxon>
        <taxon>Streptophyta</taxon>
        <taxon>Embryophyta</taxon>
        <taxon>Tracheophyta</taxon>
        <taxon>Spermatophyta</taxon>
        <taxon>Magnoliopsida</taxon>
        <taxon>eudicotyledons</taxon>
        <taxon>Gunneridae</taxon>
        <taxon>Pentapetalae</taxon>
        <taxon>rosids</taxon>
        <taxon>malvids</taxon>
        <taxon>Myrtales</taxon>
        <taxon>Myrtaceae</taxon>
        <taxon>Myrtoideae</taxon>
        <taxon>Eucalypteae</taxon>
        <taxon>Eucalyptus</taxon>
    </lineage>
</organism>
<dbReference type="EMBL" id="KK198760">
    <property type="protein sequence ID" value="KCW60661.1"/>
    <property type="molecule type" value="Genomic_DNA"/>
</dbReference>
<dbReference type="Gramene" id="KCW60661">
    <property type="protein sequence ID" value="KCW60661"/>
    <property type="gene ID" value="EUGRSUZ_H03386"/>
</dbReference>
<evidence type="ECO:0000313" key="1">
    <source>
        <dbReference type="EMBL" id="KCW60661.1"/>
    </source>
</evidence>
<dbReference type="InParanoid" id="A0A059B424"/>